<dbReference type="InterPro" id="IPR036582">
    <property type="entry name" value="Mao_N_sf"/>
</dbReference>
<keyword evidence="2" id="KW-0732">Signal</keyword>
<evidence type="ECO:0000313" key="5">
    <source>
        <dbReference type="Proteomes" id="UP001596989"/>
    </source>
</evidence>
<name>A0ABW3HTH9_9BACL</name>
<sequence length="834" mass="91868">MKKKGMLAVALAILLSIIPLLASPPQQSEAAQRPIQIQVNGAELALSEPAFIEDGITLAPARDIAEALGAEVTFEESINGGTKQVRLIRGDREAILTIGSTVMTARDTSIRLEAAPRLVNGVTMVPLRAITESFGSIVAWDNATRTIFIDEPLQLPTIGSVDKLQELIQQSVALEYKTRISVTGEFESVAAAESADITTEATPGDDYSTTNVQVAGVDEGDWAKTDGNFIYQISGRNVYISSISDEEKPQLAATLRYDSEDGFTPVALYVDGNTLIVLGESHTFVPYPLADSNNDNQSTPAATDVAPSPEVSLPPPMGDSRSTVKTLQYELDDNGRPTLKRELFQEGSYLSSRKVDSALYVITNKYAHYYRTFDTMVVQPEANVNKKRSQEPTDMEELALSFQPVYGDTAITKAAQTIPLDQIRYFPNPVEQSMLLVGAVNLDDTDTGMQISSYLGAGESIYASKRNLYVAQSRHEFNGEAYVQQTQFHKFRLDQGGVVYIGEGTVPGALLNQFSMDEHRGFFRAAITNGNMWATGEAQSTNNLYVLDERMKPVGKLEGLAPGERIYSARFMGDRAYMVTFRNVDPLFAIDLTQPDNPTLLGKLKIPGYSDYLHPYDENHLIGFGKDTIEVPSKGMSPDETVAYYQGMKIALFDITDVNNPKEKFKEIIGDRGTHSDLLNDHKALLFSRQKGLMAFPVELHELQSKDEAAAGGFPAYGDFTYQGAYIYSVDLDSGFQLQGRITHMTDDDYKKSGQYGYDYRKKVKRILYSGDTLYTLSESQVKASTMSELDDRGSVIYPAPSLSKPTIKGNIKLSPITVEPEVVESETVVPRNR</sequence>
<dbReference type="Pfam" id="PF07833">
    <property type="entry name" value="Cu_amine_oxidN1"/>
    <property type="match status" value="1"/>
</dbReference>
<gene>
    <name evidence="4" type="ORF">ACFQ2I_15705</name>
</gene>
<dbReference type="InterPro" id="IPR012854">
    <property type="entry name" value="Cu_amine_oxidase-like_N"/>
</dbReference>
<comment type="caution">
    <text evidence="4">The sequence shown here is derived from an EMBL/GenBank/DDBJ whole genome shotgun (WGS) entry which is preliminary data.</text>
</comment>
<protein>
    <submittedName>
        <fullName evidence="4">Beta-propeller domain-containing protein</fullName>
    </submittedName>
</protein>
<accession>A0ABW3HTH9</accession>
<proteinExistence type="predicted"/>
<feature type="domain" description="Copper amine oxidase-like N-terminal" evidence="3">
    <location>
        <begin position="38"/>
        <end position="149"/>
    </location>
</feature>
<evidence type="ECO:0000313" key="4">
    <source>
        <dbReference type="EMBL" id="MFD0960836.1"/>
    </source>
</evidence>
<keyword evidence="5" id="KW-1185">Reference proteome</keyword>
<feature type="region of interest" description="Disordered" evidence="1">
    <location>
        <begin position="290"/>
        <end position="322"/>
    </location>
</feature>
<feature type="signal peptide" evidence="2">
    <location>
        <begin position="1"/>
        <end position="22"/>
    </location>
</feature>
<dbReference type="Gene3D" id="3.30.457.10">
    <property type="entry name" value="Copper amine oxidase-like, N-terminal domain"/>
    <property type="match status" value="1"/>
</dbReference>
<dbReference type="RefSeq" id="WP_377565670.1">
    <property type="nucleotide sequence ID" value="NZ_JBHTJZ010000024.1"/>
</dbReference>
<feature type="chain" id="PRO_5046243424" evidence="2">
    <location>
        <begin position="23"/>
        <end position="834"/>
    </location>
</feature>
<dbReference type="Proteomes" id="UP001596989">
    <property type="component" value="Unassembled WGS sequence"/>
</dbReference>
<evidence type="ECO:0000256" key="2">
    <source>
        <dbReference type="SAM" id="SignalP"/>
    </source>
</evidence>
<reference evidence="5" key="1">
    <citation type="journal article" date="2019" name="Int. J. Syst. Evol. Microbiol.">
        <title>The Global Catalogue of Microorganisms (GCM) 10K type strain sequencing project: providing services to taxonomists for standard genome sequencing and annotation.</title>
        <authorList>
            <consortium name="The Broad Institute Genomics Platform"/>
            <consortium name="The Broad Institute Genome Sequencing Center for Infectious Disease"/>
            <person name="Wu L."/>
            <person name="Ma J."/>
        </authorList>
    </citation>
    <scope>NUCLEOTIDE SEQUENCE [LARGE SCALE GENOMIC DNA]</scope>
    <source>
        <strain evidence="5">CCUG 59129</strain>
    </source>
</reference>
<organism evidence="4 5">
    <name type="scientific">Paenibacillus chungangensis</name>
    <dbReference type="NCBI Taxonomy" id="696535"/>
    <lineage>
        <taxon>Bacteria</taxon>
        <taxon>Bacillati</taxon>
        <taxon>Bacillota</taxon>
        <taxon>Bacilli</taxon>
        <taxon>Bacillales</taxon>
        <taxon>Paenibacillaceae</taxon>
        <taxon>Paenibacillus</taxon>
    </lineage>
</organism>
<evidence type="ECO:0000256" key="1">
    <source>
        <dbReference type="SAM" id="MobiDB-lite"/>
    </source>
</evidence>
<feature type="compositionally biased region" description="Polar residues" evidence="1">
    <location>
        <begin position="291"/>
        <end position="301"/>
    </location>
</feature>
<dbReference type="EMBL" id="JBHTJZ010000024">
    <property type="protein sequence ID" value="MFD0960836.1"/>
    <property type="molecule type" value="Genomic_DNA"/>
</dbReference>
<dbReference type="InterPro" id="IPR019198">
    <property type="entry name" value="Beta_propeller_containing"/>
</dbReference>
<dbReference type="SUPFAM" id="SSF55383">
    <property type="entry name" value="Copper amine oxidase, domain N"/>
    <property type="match status" value="2"/>
</dbReference>
<dbReference type="Pfam" id="PF09826">
    <property type="entry name" value="Beta_propel"/>
    <property type="match status" value="1"/>
</dbReference>
<evidence type="ECO:0000259" key="3">
    <source>
        <dbReference type="Pfam" id="PF07833"/>
    </source>
</evidence>